<dbReference type="eggNOG" id="COG4275">
    <property type="taxonomic scope" value="Bacteria"/>
</dbReference>
<organism evidence="3 4">
    <name type="scientific">Alishewanella jeotgali KCTC 22429</name>
    <dbReference type="NCBI Taxonomy" id="1129374"/>
    <lineage>
        <taxon>Bacteria</taxon>
        <taxon>Pseudomonadati</taxon>
        <taxon>Pseudomonadota</taxon>
        <taxon>Gammaproteobacteria</taxon>
        <taxon>Alteromonadales</taxon>
        <taxon>Alteromonadaceae</taxon>
        <taxon>Alishewanella</taxon>
    </lineage>
</organism>
<evidence type="ECO:0000259" key="1">
    <source>
        <dbReference type="Pfam" id="PF09828"/>
    </source>
</evidence>
<dbReference type="PATRIC" id="fig|1129374.4.peg.1233"/>
<dbReference type="Pfam" id="PF09828">
    <property type="entry name" value="ChrB_C"/>
    <property type="match status" value="1"/>
</dbReference>
<dbReference type="EMBL" id="AHTH01000012">
    <property type="protein sequence ID" value="EHR41593.1"/>
    <property type="molecule type" value="Genomic_DNA"/>
</dbReference>
<dbReference type="AlphaFoldDB" id="H3ZD04"/>
<evidence type="ECO:0000259" key="2">
    <source>
        <dbReference type="Pfam" id="PF20229"/>
    </source>
</evidence>
<dbReference type="STRING" id="1129374.AJE_06136"/>
<dbReference type="InterPro" id="IPR046858">
    <property type="entry name" value="ChrB_N"/>
</dbReference>
<reference evidence="3 4" key="1">
    <citation type="journal article" date="2012" name="J. Bacteriol.">
        <title>Genome Sequence of Extracellular-Protease-Producing Alishewanella jeotgali Isolated from Traditional Korean Fermented Seafood.</title>
        <authorList>
            <person name="Jung J."/>
            <person name="Chun J."/>
            <person name="Park W."/>
        </authorList>
    </citation>
    <scope>NUCLEOTIDE SEQUENCE [LARGE SCALE GENOMIC DNA]</scope>
    <source>
        <strain evidence="3 4">KCTC 22429</strain>
    </source>
</reference>
<feature type="domain" description="ChrB C-terminal" evidence="1">
    <location>
        <begin position="176"/>
        <end position="302"/>
    </location>
</feature>
<gene>
    <name evidence="3" type="ORF">AJE_06136</name>
</gene>
<name>H3ZD04_9ALTE</name>
<feature type="domain" description="ChrB N-terminal" evidence="2">
    <location>
        <begin position="18"/>
        <end position="147"/>
    </location>
</feature>
<dbReference type="Proteomes" id="UP000012046">
    <property type="component" value="Unassembled WGS sequence"/>
</dbReference>
<sequence>MNLLLLILTLPAQNATVRMRIWRTLKAAGAAVLRDGAYLLPARPQHQQLFDSLAQDVSSNDGTAYVLAVNTENLTLYSSLFDRSDTYASLLAELQQIKALSQHALAEALRQLRKLRKHFSAVVAIDFFPGEAQLQLQQALQDLELQLNRQLSPDEPQTGTGLIPRLDINRYRGCLWATRKRPWVDRLASAWLIKRFIDRDARFIWLAVPEDCPADALGFDFDGAAFTHINGKVTFEVLLESFSLAQPGLQRLAGVVHFLDVGGIQPAEASGLEQILWGLRNSIDDDDQLITASYAVFDAILVAFADKENNEREQ</sequence>
<evidence type="ECO:0000313" key="3">
    <source>
        <dbReference type="EMBL" id="EHR41593.1"/>
    </source>
</evidence>
<proteinExistence type="predicted"/>
<protein>
    <submittedName>
        <fullName evidence="3">Chromate resistance exported protein</fullName>
    </submittedName>
</protein>
<dbReference type="Pfam" id="PF20229">
    <property type="entry name" value="ChrB_N"/>
    <property type="match status" value="1"/>
</dbReference>
<keyword evidence="4" id="KW-1185">Reference proteome</keyword>
<comment type="caution">
    <text evidence="3">The sequence shown here is derived from an EMBL/GenBank/DDBJ whole genome shotgun (WGS) entry which is preliminary data.</text>
</comment>
<accession>H3ZD04</accession>
<dbReference type="InterPro" id="IPR018634">
    <property type="entry name" value="ChrB_C"/>
</dbReference>
<evidence type="ECO:0000313" key="4">
    <source>
        <dbReference type="Proteomes" id="UP000012046"/>
    </source>
</evidence>